<protein>
    <recommendedName>
        <fullName evidence="1">Dystroglycan-type cadherin-like domain-containing protein</fullName>
    </recommendedName>
</protein>
<dbReference type="InterPro" id="IPR015919">
    <property type="entry name" value="Cadherin-like_sf"/>
</dbReference>
<dbReference type="EMBL" id="JACWZY010000003">
    <property type="protein sequence ID" value="MBD2700152.1"/>
    <property type="molecule type" value="Genomic_DNA"/>
</dbReference>
<name>A0A927ATG4_9BACT</name>
<reference evidence="2" key="1">
    <citation type="submission" date="2020-09" db="EMBL/GenBank/DDBJ databases">
        <authorList>
            <person name="Kim M.K."/>
        </authorList>
    </citation>
    <scope>NUCLEOTIDE SEQUENCE</scope>
    <source>
        <strain evidence="2">BT702</strain>
    </source>
</reference>
<feature type="domain" description="Dystroglycan-type cadherin-like" evidence="1">
    <location>
        <begin position="1271"/>
        <end position="1374"/>
    </location>
</feature>
<accession>A0A927ATG4</accession>
<dbReference type="RefSeq" id="WP_190886004.1">
    <property type="nucleotide sequence ID" value="NZ_JACWZY010000003.1"/>
</dbReference>
<dbReference type="GO" id="GO:0016020">
    <property type="term" value="C:membrane"/>
    <property type="evidence" value="ECO:0007669"/>
    <property type="project" value="InterPro"/>
</dbReference>
<gene>
    <name evidence="2" type="ORF">IC229_05865</name>
</gene>
<comment type="caution">
    <text evidence="2">The sequence shown here is derived from an EMBL/GenBank/DDBJ whole genome shotgun (WGS) entry which is preliminary data.</text>
</comment>
<organism evidence="2 3">
    <name type="scientific">Spirosoma profusum</name>
    <dbReference type="NCBI Taxonomy" id="2771354"/>
    <lineage>
        <taxon>Bacteria</taxon>
        <taxon>Pseudomonadati</taxon>
        <taxon>Bacteroidota</taxon>
        <taxon>Cytophagia</taxon>
        <taxon>Cytophagales</taxon>
        <taxon>Cytophagaceae</taxon>
        <taxon>Spirosoma</taxon>
    </lineage>
</organism>
<dbReference type="Gene3D" id="2.60.40.10">
    <property type="entry name" value="Immunoglobulins"/>
    <property type="match status" value="1"/>
</dbReference>
<dbReference type="Pfam" id="PF05345">
    <property type="entry name" value="He_PIG"/>
    <property type="match status" value="1"/>
</dbReference>
<dbReference type="InterPro" id="IPR013783">
    <property type="entry name" value="Ig-like_fold"/>
</dbReference>
<dbReference type="InterPro" id="IPR006644">
    <property type="entry name" value="Cadg"/>
</dbReference>
<keyword evidence="3" id="KW-1185">Reference proteome</keyword>
<dbReference type="GO" id="GO:0005509">
    <property type="term" value="F:calcium ion binding"/>
    <property type="evidence" value="ECO:0007669"/>
    <property type="project" value="InterPro"/>
</dbReference>
<dbReference type="SUPFAM" id="SSF49313">
    <property type="entry name" value="Cadherin-like"/>
    <property type="match status" value="1"/>
</dbReference>
<feature type="domain" description="Dystroglycan-type cadherin-like" evidence="1">
    <location>
        <begin position="1375"/>
        <end position="1472"/>
    </location>
</feature>
<evidence type="ECO:0000313" key="2">
    <source>
        <dbReference type="EMBL" id="MBD2700152.1"/>
    </source>
</evidence>
<dbReference type="Proteomes" id="UP000598820">
    <property type="component" value="Unassembled WGS sequence"/>
</dbReference>
<dbReference type="SMART" id="SM00736">
    <property type="entry name" value="CADG"/>
    <property type="match status" value="2"/>
</dbReference>
<proteinExistence type="predicted"/>
<evidence type="ECO:0000259" key="1">
    <source>
        <dbReference type="SMART" id="SM00736"/>
    </source>
</evidence>
<evidence type="ECO:0000313" key="3">
    <source>
        <dbReference type="Proteomes" id="UP000598820"/>
    </source>
</evidence>
<sequence length="1594" mass="174165">MPVTLFTTPDEFALTRGGRMLYEFSGSGRYETLGVKAVSGIGFGGAVPDGTAITLKWNNKSHTITAKTSPVLDSEFPAGDGSIAYADSLVPFFKSYFPFREDFTIDRQELGGFHFINFTAKKPGPAYDIKPITPGNIASPYYFFGNPTPGADPRLRTQYSVYVELYLQKTGTAGTDLDADYERIYAFPIETDAGGNAQFDAGSVLHAHLSADWPSWSLFTPCLAENSARKYYIAYGEAFGAPLQIGRLTNGELYQAYLGGADYLSRSDTGFNLGIFKDIATPAGDRALRYGATTRYVRADEPQFLTFLNFRTNQTGTRLRIIRTYDNNETEDLTSGLATDDVLKGQKITYAVGPTQLLVTENLPTGRSLVDYTVQWLNGNEDPISEAYRFILNYDYQPYTRYFIYLSSLGVPESLCTSGKGSAELNRFYEQAERYLPANYAIKDGQFVDYDIALQDSFEVTTGFRSESELRIWRDFYRSPERYLFEQGLLIGNSRIKPIGITTKPIKLAKDGDTLFAHKFEFVYLYKDEFYSEEQEPAGALPPLNFVPAGNSTVVIGNPTIVRSIDDTVPNAVRDLTTNLINNFKQAVAWGNHALAGYLTESSVSALFRRKDQPITYAELEGTPPTPTLDLVVGQNGITDKTVQVGQLRIPDDSPSTVMDGWAGFVRIGNVLKLAPIDAKSLVMKLVNAITNNGDIRAIFTQVLPQKLSDLIELVSTLPILLKGDATNFTRIISRTSSALAGLTINTDDNFELLGFIGRFFGNAIGMQGPQGRTFKLVGDGTAVTDVIALQATGTDILAHAYVLSELENGSEPTGFFFPKPIGNGLFKLVLADPATVTRALIDYLPASNGSGGSQVRQTRLMGCAPVPKLPQKKQRITLAQASFDADQAHNIQVPGGSITWSLRDPDGKPVGDILDMSFPDAGHFRPSIPAGSLMTKADFVGYKLYLELDEEDFGDVPGWPGAGTYNAFIRGIVDPSTGQLIEDNFGDPILYYSPMDWVERGYDPSEVQIRDWKQYLLPQSTISDECLPNSNPPPPPGYPTWIRSTLNPPTSPANSYFDITLFWDEYGTPAAGKQVAGIDHLDLPPWMTYSTDAPSRSSRIFGKPDTLIPTGITSFSVTMALNQNDGLFTPRKFIQTVVPAQLQVHAIYNTVTNAIDVYVGVDGTGFPKIQLYDAPFVYGNREEKSMPRITMVVLSAKNYFFKYSYGGIITGKYVPKITWLNQVVYVVIPVNENANLNTALSLSLNPPTIQTNFGQEPGEVELLPANQKPIVITPWPDQVFTQISTVRRFAYNPALVFSDPDGDPLEYEFLGLSSGASVPDNMYWDEAAGEFVLPANFVGAAGLMFEAKDPSGEIARSAFLLLVSAAVPTNHAPVLVNPIADIVRARSASAQNVTIPTNTFSDPDSGDTITLTAKLKNGNPLPAGWSFTGNTLTYPLQFAGVQEIAITATDSHGLSVSDDFKITVVTPQLLKIGWFANSRGSGGSFDSIGVATKLSVVPFTYKVYLESETVRGTLELYATVNQAAATNVTVGGVLSDYNSVPIGANGTRIWRDKNYQIKIEILVGTTLVDTQTFTLGLDANTAIASLINVYTAP</sequence>